<evidence type="ECO:0000256" key="6">
    <source>
        <dbReference type="ARBA" id="ARBA00023125"/>
    </source>
</evidence>
<gene>
    <name evidence="11" type="ORF">DFP98_1324</name>
</gene>
<keyword evidence="12" id="KW-1185">Reference proteome</keyword>
<evidence type="ECO:0000256" key="2">
    <source>
        <dbReference type="ARBA" id="ARBA00008814"/>
    </source>
</evidence>
<dbReference type="OrthoDB" id="2490497at2"/>
<dbReference type="GO" id="GO:0043565">
    <property type="term" value="F:sequence-specific DNA binding"/>
    <property type="evidence" value="ECO:0007669"/>
    <property type="project" value="InterPro"/>
</dbReference>
<dbReference type="GO" id="GO:0003700">
    <property type="term" value="F:DNA-binding transcription factor activity"/>
    <property type="evidence" value="ECO:0007669"/>
    <property type="project" value="InterPro"/>
</dbReference>
<feature type="coiled-coil region" evidence="8">
    <location>
        <begin position="372"/>
        <end position="399"/>
    </location>
</feature>
<dbReference type="RefSeq" id="WP_116064339.1">
    <property type="nucleotide sequence ID" value="NZ_QRDZ01000032.1"/>
</dbReference>
<dbReference type="PANTHER" id="PTHR30532">
    <property type="entry name" value="IRON III DICITRATE-BINDING PERIPLASMIC PROTEIN"/>
    <property type="match status" value="1"/>
</dbReference>
<protein>
    <submittedName>
        <fullName evidence="11">ABC-type Fe3+-hydroxamate transport system substrate-binding protein</fullName>
    </submittedName>
</protein>
<evidence type="ECO:0000256" key="3">
    <source>
        <dbReference type="ARBA" id="ARBA00022448"/>
    </source>
</evidence>
<comment type="similarity">
    <text evidence="2">Belongs to the bacterial solute-binding protein 8 family.</text>
</comment>
<evidence type="ECO:0000256" key="8">
    <source>
        <dbReference type="SAM" id="Coils"/>
    </source>
</evidence>
<dbReference type="InterPro" id="IPR002491">
    <property type="entry name" value="ABC_transptr_periplasmic_BD"/>
</dbReference>
<evidence type="ECO:0000313" key="11">
    <source>
        <dbReference type="EMBL" id="RED59083.1"/>
    </source>
</evidence>
<dbReference type="PANTHER" id="PTHR30532:SF26">
    <property type="entry name" value="IRON(3+)-HYDROXAMATE-BINDING PROTEIN FHUD"/>
    <property type="match status" value="1"/>
</dbReference>
<dbReference type="InterPro" id="IPR009057">
    <property type="entry name" value="Homeodomain-like_sf"/>
</dbReference>
<dbReference type="SMART" id="SM00342">
    <property type="entry name" value="HTH_ARAC"/>
    <property type="match status" value="1"/>
</dbReference>
<proteinExistence type="inferred from homology"/>
<dbReference type="InterPro" id="IPR018060">
    <property type="entry name" value="HTH_AraC"/>
</dbReference>
<dbReference type="Proteomes" id="UP000256977">
    <property type="component" value="Unassembled WGS sequence"/>
</dbReference>
<evidence type="ECO:0000256" key="5">
    <source>
        <dbReference type="ARBA" id="ARBA00023015"/>
    </source>
</evidence>
<feature type="domain" description="HTH araC/xylS-type" evidence="9">
    <location>
        <begin position="168"/>
        <end position="266"/>
    </location>
</feature>
<name>A0A3D9IBA9_9BACL</name>
<evidence type="ECO:0000259" key="10">
    <source>
        <dbReference type="PROSITE" id="PS50983"/>
    </source>
</evidence>
<keyword evidence="6" id="KW-0238">DNA-binding</keyword>
<dbReference type="SUPFAM" id="SSF46689">
    <property type="entry name" value="Homeodomain-like"/>
    <property type="match status" value="2"/>
</dbReference>
<dbReference type="Gene3D" id="1.10.10.60">
    <property type="entry name" value="Homeodomain-like"/>
    <property type="match status" value="2"/>
</dbReference>
<evidence type="ECO:0000259" key="9">
    <source>
        <dbReference type="PROSITE" id="PS01124"/>
    </source>
</evidence>
<comment type="caution">
    <text evidence="11">The sequence shown here is derived from an EMBL/GenBank/DDBJ whole genome shotgun (WGS) entry which is preliminary data.</text>
</comment>
<keyword evidence="3" id="KW-0813">Transport</keyword>
<dbReference type="AlphaFoldDB" id="A0A3D9IBA9"/>
<evidence type="ECO:0000256" key="4">
    <source>
        <dbReference type="ARBA" id="ARBA00022729"/>
    </source>
</evidence>
<organism evidence="11 12">
    <name type="scientific">Cohnella phaseoli</name>
    <dbReference type="NCBI Taxonomy" id="456490"/>
    <lineage>
        <taxon>Bacteria</taxon>
        <taxon>Bacillati</taxon>
        <taxon>Bacillota</taxon>
        <taxon>Bacilli</taxon>
        <taxon>Bacillales</taxon>
        <taxon>Paenibacillaceae</taxon>
        <taxon>Cohnella</taxon>
    </lineage>
</organism>
<reference evidence="11 12" key="1">
    <citation type="submission" date="2018-07" db="EMBL/GenBank/DDBJ databases">
        <title>Genomic Encyclopedia of Type Strains, Phase III (KMG-III): the genomes of soil and plant-associated and newly described type strains.</title>
        <authorList>
            <person name="Whitman W."/>
        </authorList>
    </citation>
    <scope>NUCLEOTIDE SEQUENCE [LARGE SCALE GENOMIC DNA]</scope>
    <source>
        <strain evidence="11 12">CECT 7287</strain>
    </source>
</reference>
<dbReference type="InterPro" id="IPR051313">
    <property type="entry name" value="Bact_iron-sidero_bind"/>
</dbReference>
<keyword evidence="7" id="KW-0804">Transcription</keyword>
<keyword evidence="4" id="KW-0732">Signal</keyword>
<evidence type="ECO:0000313" key="12">
    <source>
        <dbReference type="Proteomes" id="UP000256977"/>
    </source>
</evidence>
<keyword evidence="8" id="KW-0175">Coiled coil</keyword>
<dbReference type="GO" id="GO:1901678">
    <property type="term" value="P:iron coordination entity transport"/>
    <property type="evidence" value="ECO:0007669"/>
    <property type="project" value="UniProtKB-ARBA"/>
</dbReference>
<comment type="subcellular location">
    <subcellularLocation>
        <location evidence="1">Cell envelope</location>
    </subcellularLocation>
</comment>
<dbReference type="Gene3D" id="3.40.50.1980">
    <property type="entry name" value="Nitrogenase molybdenum iron protein domain"/>
    <property type="match status" value="2"/>
</dbReference>
<evidence type="ECO:0000256" key="7">
    <source>
        <dbReference type="ARBA" id="ARBA00023163"/>
    </source>
</evidence>
<accession>A0A3D9IBA9</accession>
<evidence type="ECO:0000256" key="1">
    <source>
        <dbReference type="ARBA" id="ARBA00004196"/>
    </source>
</evidence>
<dbReference type="EMBL" id="QRDZ01000032">
    <property type="protein sequence ID" value="RED59083.1"/>
    <property type="molecule type" value="Genomic_DNA"/>
</dbReference>
<dbReference type="InterPro" id="IPR018062">
    <property type="entry name" value="HTH_AraC-typ_CS"/>
</dbReference>
<keyword evidence="5" id="KW-0805">Transcription regulation</keyword>
<feature type="domain" description="Fe/B12 periplasmic-binding" evidence="10">
    <location>
        <begin position="269"/>
        <end position="532"/>
    </location>
</feature>
<dbReference type="Pfam" id="PF01497">
    <property type="entry name" value="Peripla_BP_2"/>
    <property type="match status" value="1"/>
</dbReference>
<dbReference type="PROSITE" id="PS00041">
    <property type="entry name" value="HTH_ARAC_FAMILY_1"/>
    <property type="match status" value="1"/>
</dbReference>
<sequence length="535" mass="60346">MPFSSLPPSPAPHPYAIPMRIVELAEYAASGPLEPMPNRSQLLVVWGGKGALHLYEHPHKVARGFALLGRSASQAVAIGLGTSLQGLYIEFVHYPPSAADNRNSDPEFETVQRCSADCMRLAAELYAAWQEQPDEGEPYRVQLLFSRLLSELRRELSSTRVASANWLSRAVQFIEANYTEDLTREQLAERANVSPEHFSRAFRKHTGRTFIDYLTMLRIRSAQSRILVDNTALNALARQVGFKEGLYLSRKFKDVVGMSPTAFRRKPKRIATLNLNHTGILMALGQTPELGVYTSWLEKNKSRTSGHSGVSLNPNGHTPTSLYDAVAEARPDMIIHYNTAAENRSLLPLAPVIELPFRTMNWREQLLMIANMVDKRREAEQWLARYDELVDRINRALDERLGQRGTAIVWELAGDKAFACSGSYGRGAHILYGDLGFRPPEPALFSHGYVETSVEELYSYPSDHIFITGTPSCPKSRPFLRRLSQAPQWSRLEAVRSNQLYWLYEADLFCGYDPLSTQAQLNILARQLLPDHKFT</sequence>
<dbReference type="Pfam" id="PF12833">
    <property type="entry name" value="HTH_18"/>
    <property type="match status" value="1"/>
</dbReference>
<dbReference type="PROSITE" id="PS50983">
    <property type="entry name" value="FE_B12_PBP"/>
    <property type="match status" value="1"/>
</dbReference>
<dbReference type="PROSITE" id="PS01124">
    <property type="entry name" value="HTH_ARAC_FAMILY_2"/>
    <property type="match status" value="1"/>
</dbReference>
<dbReference type="GO" id="GO:0030288">
    <property type="term" value="C:outer membrane-bounded periplasmic space"/>
    <property type="evidence" value="ECO:0007669"/>
    <property type="project" value="TreeGrafter"/>
</dbReference>
<dbReference type="SUPFAM" id="SSF53807">
    <property type="entry name" value="Helical backbone' metal receptor"/>
    <property type="match status" value="1"/>
</dbReference>